<dbReference type="Proteomes" id="UP000604046">
    <property type="component" value="Unassembled WGS sequence"/>
</dbReference>
<dbReference type="AlphaFoldDB" id="A0A812NQ87"/>
<sequence>MGSTDRGGIANACPAPCSINDLARGSRTCVQIDSVSETVQITRVSCQPWGDCSAGASMKICPSGATVPVWQQCQLGRQARPNVTSEILEISRMILQMSTIRADAHTALANAELQLRYLVEIPTGMLTALSLVGRTLTFTISGPGKQASTRRLQEISSAAWDDPSDLMGRLREEVLRRSSGALRVLDPIGTLSAGISIDTQRYTWEPLDAPDPPTNSLETAEGPDIALVAVLVLASIAMMCLGCLCICRARAWCAAKSHSKTPPEDSTALEALARVKQLEAFLVPGGSQGIQEAGEEAEESQLEDAHVPADRPPTPVAPQDTTPTPSQRRHLLVSGRFNSSEKLRYMKRVKELLDSKGVPTFMVDAGGAGGTFGDQTALGLYRAKALLAFCTEDYGAKTGAQYETYVELKYAYQKQLRIIPIRLCETYPPQPGDEEGRAQNDLVLQTDLVRIEDVGMQDPDRVAQEISDVFAPEVSARADLEEQVSFHLDDEPEPAPAPEGHGHGFRGSLEDDLRRAAKPVKIVIGL</sequence>
<organism evidence="3 4">
    <name type="scientific">Symbiodinium natans</name>
    <dbReference type="NCBI Taxonomy" id="878477"/>
    <lineage>
        <taxon>Eukaryota</taxon>
        <taxon>Sar</taxon>
        <taxon>Alveolata</taxon>
        <taxon>Dinophyceae</taxon>
        <taxon>Suessiales</taxon>
        <taxon>Symbiodiniaceae</taxon>
        <taxon>Symbiodinium</taxon>
    </lineage>
</organism>
<evidence type="ECO:0008006" key="5">
    <source>
        <dbReference type="Google" id="ProtNLM"/>
    </source>
</evidence>
<comment type="caution">
    <text evidence="3">The sequence shown here is derived from an EMBL/GenBank/DDBJ whole genome shotgun (WGS) entry which is preliminary data.</text>
</comment>
<evidence type="ECO:0000256" key="2">
    <source>
        <dbReference type="SAM" id="Phobius"/>
    </source>
</evidence>
<evidence type="ECO:0000313" key="3">
    <source>
        <dbReference type="EMBL" id="CAE7321706.1"/>
    </source>
</evidence>
<evidence type="ECO:0000256" key="1">
    <source>
        <dbReference type="SAM" id="MobiDB-lite"/>
    </source>
</evidence>
<protein>
    <recommendedName>
        <fullName evidence="5">TIR domain-containing protein</fullName>
    </recommendedName>
</protein>
<reference evidence="3" key="1">
    <citation type="submission" date="2021-02" db="EMBL/GenBank/DDBJ databases">
        <authorList>
            <person name="Dougan E. K."/>
            <person name="Rhodes N."/>
            <person name="Thang M."/>
            <person name="Chan C."/>
        </authorList>
    </citation>
    <scope>NUCLEOTIDE SEQUENCE</scope>
</reference>
<feature type="transmembrane region" description="Helical" evidence="2">
    <location>
        <begin position="225"/>
        <end position="247"/>
    </location>
</feature>
<evidence type="ECO:0000313" key="4">
    <source>
        <dbReference type="Proteomes" id="UP000604046"/>
    </source>
</evidence>
<keyword evidence="4" id="KW-1185">Reference proteome</keyword>
<proteinExistence type="predicted"/>
<keyword evidence="2" id="KW-0472">Membrane</keyword>
<dbReference type="EMBL" id="CAJNDS010002093">
    <property type="protein sequence ID" value="CAE7321706.1"/>
    <property type="molecule type" value="Genomic_DNA"/>
</dbReference>
<keyword evidence="2" id="KW-1133">Transmembrane helix</keyword>
<name>A0A812NQ87_9DINO</name>
<accession>A0A812NQ87</accession>
<feature type="region of interest" description="Disordered" evidence="1">
    <location>
        <begin position="489"/>
        <end position="509"/>
    </location>
</feature>
<feature type="compositionally biased region" description="Acidic residues" evidence="1">
    <location>
        <begin position="293"/>
        <end position="302"/>
    </location>
</feature>
<keyword evidence="2" id="KW-0812">Transmembrane</keyword>
<feature type="region of interest" description="Disordered" evidence="1">
    <location>
        <begin position="291"/>
        <end position="328"/>
    </location>
</feature>
<gene>
    <name evidence="3" type="ORF">SNAT2548_LOCUS16858</name>
</gene>